<sequence>MPVSSIHRHTLASSCSKRRAIEESFFSENAIVPKAKGKIKRAEKALVEVQESLDPAKLPSDLETTSDDERFLFREMKLKSDKLTVISLWVVIYQNGRQGI</sequence>
<dbReference type="EMBL" id="CM037155">
    <property type="protein sequence ID" value="KAH7847624.1"/>
    <property type="molecule type" value="Genomic_DNA"/>
</dbReference>
<accession>A0ACB7Y2E1</accession>
<gene>
    <name evidence="1" type="ORF">Vadar_028300</name>
</gene>
<name>A0ACB7Y2E1_9ERIC</name>
<protein>
    <submittedName>
        <fullName evidence="1">Uncharacterized protein</fullName>
    </submittedName>
</protein>
<reference evidence="1 2" key="1">
    <citation type="journal article" date="2021" name="Hortic Res">
        <title>High-quality reference genome and annotation aids understanding of berry development for evergreen blueberry (Vaccinium darrowii).</title>
        <authorList>
            <person name="Yu J."/>
            <person name="Hulse-Kemp A.M."/>
            <person name="Babiker E."/>
            <person name="Staton M."/>
        </authorList>
    </citation>
    <scope>NUCLEOTIDE SEQUENCE [LARGE SCALE GENOMIC DNA]</scope>
    <source>
        <strain evidence="2">cv. NJ 8807/NJ 8810</strain>
        <tissue evidence="1">Young leaf</tissue>
    </source>
</reference>
<organism evidence="1 2">
    <name type="scientific">Vaccinium darrowii</name>
    <dbReference type="NCBI Taxonomy" id="229202"/>
    <lineage>
        <taxon>Eukaryota</taxon>
        <taxon>Viridiplantae</taxon>
        <taxon>Streptophyta</taxon>
        <taxon>Embryophyta</taxon>
        <taxon>Tracheophyta</taxon>
        <taxon>Spermatophyta</taxon>
        <taxon>Magnoliopsida</taxon>
        <taxon>eudicotyledons</taxon>
        <taxon>Gunneridae</taxon>
        <taxon>Pentapetalae</taxon>
        <taxon>asterids</taxon>
        <taxon>Ericales</taxon>
        <taxon>Ericaceae</taxon>
        <taxon>Vaccinioideae</taxon>
        <taxon>Vaccinieae</taxon>
        <taxon>Vaccinium</taxon>
    </lineage>
</organism>
<evidence type="ECO:0000313" key="2">
    <source>
        <dbReference type="Proteomes" id="UP000828048"/>
    </source>
</evidence>
<comment type="caution">
    <text evidence="1">The sequence shown here is derived from an EMBL/GenBank/DDBJ whole genome shotgun (WGS) entry which is preliminary data.</text>
</comment>
<keyword evidence="2" id="KW-1185">Reference proteome</keyword>
<proteinExistence type="predicted"/>
<dbReference type="Proteomes" id="UP000828048">
    <property type="component" value="Chromosome 5"/>
</dbReference>
<evidence type="ECO:0000313" key="1">
    <source>
        <dbReference type="EMBL" id="KAH7847624.1"/>
    </source>
</evidence>